<dbReference type="RefSeq" id="WP_354658387.1">
    <property type="nucleotide sequence ID" value="NZ_JBEXAC010000001.1"/>
</dbReference>
<sequence>MKQLLYLLCSMLLLIACEQNNKPGKKNKPTDNTTTQKKKTTPPPAPASPVVGERISGPANIRNTIDGDVIFSLNDYVRVNCAPASNGWYPVSIDIDITQQEYQRPILKKGRKIKMEGILVGEILQDIKIFPATNGKRMWATINGFTRINNIRTGTIIENALPLYLKQHNGNSINDIKPFIKNFKLEEDKQFTPFVQYFNYESGIEDISPLYRLVLVFHQNKLIGVVHARPLELAGTGKRKLKRDFAVNFFNGTDKKIQEDYIRKFNAFITAVD</sequence>
<comment type="caution">
    <text evidence="3">The sequence shown here is derived from an EMBL/GenBank/DDBJ whole genome shotgun (WGS) entry which is preliminary data.</text>
</comment>
<protein>
    <recommendedName>
        <fullName evidence="5">SH3 domain-containing protein</fullName>
    </recommendedName>
</protein>
<accession>A0ABV2SY82</accession>
<reference evidence="3 4" key="1">
    <citation type="submission" date="2024-06" db="EMBL/GenBank/DDBJ databases">
        <title>Chitinophaga defluvii sp. nov., isolated from municipal sewage.</title>
        <authorList>
            <person name="Zhang L."/>
        </authorList>
    </citation>
    <scope>NUCLEOTIDE SEQUENCE [LARGE SCALE GENOMIC DNA]</scope>
    <source>
        <strain evidence="3 4">H8</strain>
    </source>
</reference>
<keyword evidence="4" id="KW-1185">Reference proteome</keyword>
<dbReference type="EMBL" id="JBEXAC010000001">
    <property type="protein sequence ID" value="MET6995738.1"/>
    <property type="molecule type" value="Genomic_DNA"/>
</dbReference>
<feature type="signal peptide" evidence="2">
    <location>
        <begin position="1"/>
        <end position="21"/>
    </location>
</feature>
<feature type="chain" id="PRO_5047458371" description="SH3 domain-containing protein" evidence="2">
    <location>
        <begin position="22"/>
        <end position="273"/>
    </location>
</feature>
<organism evidence="3 4">
    <name type="scientific">Chitinophaga defluvii</name>
    <dbReference type="NCBI Taxonomy" id="3163343"/>
    <lineage>
        <taxon>Bacteria</taxon>
        <taxon>Pseudomonadati</taxon>
        <taxon>Bacteroidota</taxon>
        <taxon>Chitinophagia</taxon>
        <taxon>Chitinophagales</taxon>
        <taxon>Chitinophagaceae</taxon>
        <taxon>Chitinophaga</taxon>
    </lineage>
</organism>
<feature type="region of interest" description="Disordered" evidence="1">
    <location>
        <begin position="21"/>
        <end position="53"/>
    </location>
</feature>
<proteinExistence type="predicted"/>
<evidence type="ECO:0000256" key="2">
    <source>
        <dbReference type="SAM" id="SignalP"/>
    </source>
</evidence>
<keyword evidence="2" id="KW-0732">Signal</keyword>
<name>A0ABV2SY82_9BACT</name>
<evidence type="ECO:0008006" key="5">
    <source>
        <dbReference type="Google" id="ProtNLM"/>
    </source>
</evidence>
<dbReference type="PROSITE" id="PS51257">
    <property type="entry name" value="PROKAR_LIPOPROTEIN"/>
    <property type="match status" value="1"/>
</dbReference>
<dbReference type="Proteomes" id="UP001549749">
    <property type="component" value="Unassembled WGS sequence"/>
</dbReference>
<evidence type="ECO:0000313" key="3">
    <source>
        <dbReference type="EMBL" id="MET6995738.1"/>
    </source>
</evidence>
<evidence type="ECO:0000256" key="1">
    <source>
        <dbReference type="SAM" id="MobiDB-lite"/>
    </source>
</evidence>
<evidence type="ECO:0000313" key="4">
    <source>
        <dbReference type="Proteomes" id="UP001549749"/>
    </source>
</evidence>
<gene>
    <name evidence="3" type="ORF">ABR189_00085</name>
</gene>